<gene>
    <name evidence="3" type="primary">groES</name>
    <name evidence="3" type="synonym">groS</name>
    <name evidence="5" type="ORF">HMPREF3208_00391</name>
</gene>
<dbReference type="NCBIfam" id="NF001530">
    <property type="entry name" value="PRK00364.1-6"/>
    <property type="match status" value="1"/>
</dbReference>
<dbReference type="Pfam" id="PF00166">
    <property type="entry name" value="Cpn10"/>
    <property type="match status" value="1"/>
</dbReference>
<proteinExistence type="inferred from homology"/>
<keyword evidence="2 3" id="KW-0143">Chaperone</keyword>
<comment type="subcellular location">
    <subcellularLocation>
        <location evidence="3">Cytoplasm</location>
    </subcellularLocation>
</comment>
<comment type="similarity">
    <text evidence="1 3 4">Belongs to the GroES chaperonin family.</text>
</comment>
<dbReference type="Proteomes" id="UP000070687">
    <property type="component" value="Unassembled WGS sequence"/>
</dbReference>
<protein>
    <recommendedName>
        <fullName evidence="3">Co-chaperonin GroES</fullName>
    </recommendedName>
    <alternativeName>
        <fullName evidence="3">10 kDa chaperonin</fullName>
    </alternativeName>
    <alternativeName>
        <fullName evidence="3">Chaperonin-10</fullName>
        <shortName evidence="3">Cpn10</shortName>
    </alternativeName>
</protein>
<dbReference type="PATRIC" id="fig|2702.100.peg.376"/>
<organism evidence="5 6">
    <name type="scientific">Gardnerella vaginalis</name>
    <dbReference type="NCBI Taxonomy" id="2702"/>
    <lineage>
        <taxon>Bacteria</taxon>
        <taxon>Bacillati</taxon>
        <taxon>Actinomycetota</taxon>
        <taxon>Actinomycetes</taxon>
        <taxon>Bifidobacteriales</taxon>
        <taxon>Bifidobacteriaceae</taxon>
        <taxon>Gardnerella</taxon>
    </lineage>
</organism>
<dbReference type="GO" id="GO:0051087">
    <property type="term" value="F:protein-folding chaperone binding"/>
    <property type="evidence" value="ECO:0007669"/>
    <property type="project" value="TreeGrafter"/>
</dbReference>
<dbReference type="GO" id="GO:0005524">
    <property type="term" value="F:ATP binding"/>
    <property type="evidence" value="ECO:0007669"/>
    <property type="project" value="InterPro"/>
</dbReference>
<dbReference type="PROSITE" id="PS00681">
    <property type="entry name" value="CHAPERONINS_CPN10"/>
    <property type="match status" value="1"/>
</dbReference>
<reference evidence="5 6" key="1">
    <citation type="submission" date="2016-01" db="EMBL/GenBank/DDBJ databases">
        <authorList>
            <person name="Oliw E.H."/>
        </authorList>
    </citation>
    <scope>NUCLEOTIDE SEQUENCE [LARGE SCALE GENOMIC DNA]</scope>
    <source>
        <strain evidence="5 6">PSS_7772B</strain>
    </source>
</reference>
<dbReference type="CDD" id="cd00320">
    <property type="entry name" value="cpn10"/>
    <property type="match status" value="1"/>
</dbReference>
<sequence>MLAYKVSISLKKEVATVSIKLTPLEDKIIVKQAQAETQTASGLYIPDNAKEKPQQGEVLAVGPGRRDDKGERIPMDVKVGDKVLYSKYGGTEVHYEGEDYLIVSSRDVLAILG</sequence>
<comment type="function">
    <text evidence="3 4">Together with the chaperonin GroEL, plays an essential role in assisting protein folding. The GroEL-GroES system forms a nano-cage that allows encapsulation of the non-native substrate proteins and provides a physical environment optimized to promote and accelerate protein folding. GroES binds to the apical surface of the GroEL ring, thereby capping the opening of the GroEL channel.</text>
</comment>
<evidence type="ECO:0000256" key="1">
    <source>
        <dbReference type="ARBA" id="ARBA00006975"/>
    </source>
</evidence>
<dbReference type="NCBIfam" id="NF001533">
    <property type="entry name" value="PRK00364.2-4"/>
    <property type="match status" value="1"/>
</dbReference>
<keyword evidence="3" id="KW-0963">Cytoplasm</keyword>
<dbReference type="EMBL" id="LRQB01000021">
    <property type="protein sequence ID" value="KXA22200.1"/>
    <property type="molecule type" value="Genomic_DNA"/>
</dbReference>
<dbReference type="SUPFAM" id="SSF50129">
    <property type="entry name" value="GroES-like"/>
    <property type="match status" value="1"/>
</dbReference>
<evidence type="ECO:0000256" key="2">
    <source>
        <dbReference type="ARBA" id="ARBA00023186"/>
    </source>
</evidence>
<dbReference type="GO" id="GO:0051082">
    <property type="term" value="F:unfolded protein binding"/>
    <property type="evidence" value="ECO:0007669"/>
    <property type="project" value="TreeGrafter"/>
</dbReference>
<dbReference type="eggNOG" id="COG0234">
    <property type="taxonomic scope" value="Bacteria"/>
</dbReference>
<dbReference type="InterPro" id="IPR011032">
    <property type="entry name" value="GroES-like_sf"/>
</dbReference>
<name>A0A133P0Y2_GARVA</name>
<dbReference type="NCBIfam" id="NF001534">
    <property type="entry name" value="PRK00364.2-5"/>
    <property type="match status" value="1"/>
</dbReference>
<dbReference type="GO" id="GO:0005737">
    <property type="term" value="C:cytoplasm"/>
    <property type="evidence" value="ECO:0007669"/>
    <property type="project" value="UniProtKB-SubCell"/>
</dbReference>
<evidence type="ECO:0000313" key="5">
    <source>
        <dbReference type="EMBL" id="KXA22200.1"/>
    </source>
</evidence>
<accession>A0A133P0Y2</accession>
<dbReference type="NCBIfam" id="NF001531">
    <property type="entry name" value="PRK00364.2-2"/>
    <property type="match status" value="1"/>
</dbReference>
<dbReference type="GO" id="GO:0046872">
    <property type="term" value="F:metal ion binding"/>
    <property type="evidence" value="ECO:0007669"/>
    <property type="project" value="TreeGrafter"/>
</dbReference>
<dbReference type="Gene3D" id="2.30.33.40">
    <property type="entry name" value="GroES chaperonin"/>
    <property type="match status" value="1"/>
</dbReference>
<dbReference type="HAMAP" id="MF_00580">
    <property type="entry name" value="CH10"/>
    <property type="match status" value="1"/>
</dbReference>
<evidence type="ECO:0000256" key="3">
    <source>
        <dbReference type="HAMAP-Rule" id="MF_00580"/>
    </source>
</evidence>
<dbReference type="InterPro" id="IPR018369">
    <property type="entry name" value="Chaprnonin_Cpn10_CS"/>
</dbReference>
<dbReference type="PANTHER" id="PTHR10772">
    <property type="entry name" value="10 KDA HEAT SHOCK PROTEIN"/>
    <property type="match status" value="1"/>
</dbReference>
<dbReference type="FunFam" id="2.30.33.40:FF:000001">
    <property type="entry name" value="10 kDa chaperonin"/>
    <property type="match status" value="1"/>
</dbReference>
<evidence type="ECO:0000256" key="4">
    <source>
        <dbReference type="RuleBase" id="RU000535"/>
    </source>
</evidence>
<comment type="subunit">
    <text evidence="3">Heptamer of 7 subunits arranged in a ring. Interacts with the chaperonin GroEL.</text>
</comment>
<dbReference type="PANTHER" id="PTHR10772:SF58">
    <property type="entry name" value="CO-CHAPERONIN GROES"/>
    <property type="match status" value="1"/>
</dbReference>
<dbReference type="GO" id="GO:0044183">
    <property type="term" value="F:protein folding chaperone"/>
    <property type="evidence" value="ECO:0007669"/>
    <property type="project" value="InterPro"/>
</dbReference>
<dbReference type="InterPro" id="IPR037124">
    <property type="entry name" value="Chaperonin_GroES_sf"/>
</dbReference>
<dbReference type="AlphaFoldDB" id="A0A133P0Y2"/>
<evidence type="ECO:0000313" key="6">
    <source>
        <dbReference type="Proteomes" id="UP000070687"/>
    </source>
</evidence>
<comment type="caution">
    <text evidence="5">The sequence shown here is derived from an EMBL/GenBank/DDBJ whole genome shotgun (WGS) entry which is preliminary data.</text>
</comment>
<dbReference type="InterPro" id="IPR020818">
    <property type="entry name" value="Chaperonin_GroES"/>
</dbReference>
<dbReference type="SMART" id="SM00883">
    <property type="entry name" value="Cpn10"/>
    <property type="match status" value="1"/>
</dbReference>
<dbReference type="PRINTS" id="PR00297">
    <property type="entry name" value="CHAPERONIN10"/>
</dbReference>